<evidence type="ECO:0000256" key="6">
    <source>
        <dbReference type="ARBA" id="ARBA00023136"/>
    </source>
</evidence>
<dbReference type="AlphaFoldDB" id="A0A6A7A2Z6"/>
<dbReference type="PANTHER" id="PTHR43731:SF14">
    <property type="entry name" value="PRESENILIN-ASSOCIATED RHOMBOID-LIKE PROTEIN, MITOCHONDRIAL"/>
    <property type="match status" value="1"/>
</dbReference>
<name>A0A6A7A2Z6_9PLEO</name>
<keyword evidence="4" id="KW-0378">Hydrolase</keyword>
<organism evidence="9 10">
    <name type="scientific">Ophiobolus disseminans</name>
    <dbReference type="NCBI Taxonomy" id="1469910"/>
    <lineage>
        <taxon>Eukaryota</taxon>
        <taxon>Fungi</taxon>
        <taxon>Dikarya</taxon>
        <taxon>Ascomycota</taxon>
        <taxon>Pezizomycotina</taxon>
        <taxon>Dothideomycetes</taxon>
        <taxon>Pleosporomycetidae</taxon>
        <taxon>Pleosporales</taxon>
        <taxon>Pleosporineae</taxon>
        <taxon>Phaeosphaeriaceae</taxon>
        <taxon>Ophiobolus</taxon>
    </lineage>
</organism>
<keyword evidence="5 7" id="KW-1133">Transmembrane helix</keyword>
<dbReference type="GO" id="GO:0004252">
    <property type="term" value="F:serine-type endopeptidase activity"/>
    <property type="evidence" value="ECO:0007669"/>
    <property type="project" value="InterPro"/>
</dbReference>
<keyword evidence="10" id="KW-1185">Reference proteome</keyword>
<feature type="domain" description="Peptidase S54 rhomboid" evidence="8">
    <location>
        <begin position="113"/>
        <end position="262"/>
    </location>
</feature>
<dbReference type="InterPro" id="IPR035952">
    <property type="entry name" value="Rhomboid-like_sf"/>
</dbReference>
<sequence>MSVLRLLRTTRTTNPLLTRSPQVPRMSNYFHPSHSPFPRPPHLGLARSRFYSSSSSSQVSANLNVLWALMGINIAVYGYAQYAKEQARAGYPAAFVKFLRTMSCNLTDVLKNNAYYTLVTSTFTHLDTWHLAANMFTTYYLGQFLCYSRYITPGRLITIALGAGVMGSAGYLYQRYLVTGGKGVDYVRGLGFSGALMGITSVAACMSPMSKVAIYGIIPVPLWAVTVGYAVLDGYYLNDQNSRIGHAGHLGGLAFGIMYYLLNLRGLRV</sequence>
<dbReference type="OrthoDB" id="418595at2759"/>
<reference evidence="9" key="1">
    <citation type="journal article" date="2020" name="Stud. Mycol.">
        <title>101 Dothideomycetes genomes: a test case for predicting lifestyles and emergence of pathogens.</title>
        <authorList>
            <person name="Haridas S."/>
            <person name="Albert R."/>
            <person name="Binder M."/>
            <person name="Bloem J."/>
            <person name="Labutti K."/>
            <person name="Salamov A."/>
            <person name="Andreopoulos B."/>
            <person name="Baker S."/>
            <person name="Barry K."/>
            <person name="Bills G."/>
            <person name="Bluhm B."/>
            <person name="Cannon C."/>
            <person name="Castanera R."/>
            <person name="Culley D."/>
            <person name="Daum C."/>
            <person name="Ezra D."/>
            <person name="Gonzalez J."/>
            <person name="Henrissat B."/>
            <person name="Kuo A."/>
            <person name="Liang C."/>
            <person name="Lipzen A."/>
            <person name="Lutzoni F."/>
            <person name="Magnuson J."/>
            <person name="Mondo S."/>
            <person name="Nolan M."/>
            <person name="Ohm R."/>
            <person name="Pangilinan J."/>
            <person name="Park H.-J."/>
            <person name="Ramirez L."/>
            <person name="Alfaro M."/>
            <person name="Sun H."/>
            <person name="Tritt A."/>
            <person name="Yoshinaga Y."/>
            <person name="Zwiers L.-H."/>
            <person name="Turgeon B."/>
            <person name="Goodwin S."/>
            <person name="Spatafora J."/>
            <person name="Crous P."/>
            <person name="Grigoriev I."/>
        </authorList>
    </citation>
    <scope>NUCLEOTIDE SEQUENCE</scope>
    <source>
        <strain evidence="9">CBS 113818</strain>
    </source>
</reference>
<evidence type="ECO:0000256" key="1">
    <source>
        <dbReference type="ARBA" id="ARBA00004141"/>
    </source>
</evidence>
<keyword evidence="3 7" id="KW-0812">Transmembrane</keyword>
<evidence type="ECO:0000256" key="5">
    <source>
        <dbReference type="ARBA" id="ARBA00022989"/>
    </source>
</evidence>
<dbReference type="GO" id="GO:0016020">
    <property type="term" value="C:membrane"/>
    <property type="evidence" value="ECO:0007669"/>
    <property type="project" value="UniProtKB-SubCell"/>
</dbReference>
<dbReference type="Proteomes" id="UP000799424">
    <property type="component" value="Unassembled WGS sequence"/>
</dbReference>
<comment type="similarity">
    <text evidence="2">Belongs to the peptidase S54 family.</text>
</comment>
<feature type="transmembrane region" description="Helical" evidence="7">
    <location>
        <begin position="61"/>
        <end position="80"/>
    </location>
</feature>
<evidence type="ECO:0000256" key="3">
    <source>
        <dbReference type="ARBA" id="ARBA00022692"/>
    </source>
</evidence>
<gene>
    <name evidence="9" type="ORF">CC86DRAFT_321591</name>
</gene>
<protein>
    <recommendedName>
        <fullName evidence="8">Peptidase S54 rhomboid domain-containing protein</fullName>
    </recommendedName>
</protein>
<dbReference type="SUPFAM" id="SSF144091">
    <property type="entry name" value="Rhomboid-like"/>
    <property type="match status" value="1"/>
</dbReference>
<accession>A0A6A7A2Z6</accession>
<evidence type="ECO:0000313" key="10">
    <source>
        <dbReference type="Proteomes" id="UP000799424"/>
    </source>
</evidence>
<proteinExistence type="inferred from homology"/>
<feature type="transmembrane region" description="Helical" evidence="7">
    <location>
        <begin position="244"/>
        <end position="262"/>
    </location>
</feature>
<evidence type="ECO:0000256" key="7">
    <source>
        <dbReference type="SAM" id="Phobius"/>
    </source>
</evidence>
<evidence type="ECO:0000313" key="9">
    <source>
        <dbReference type="EMBL" id="KAF2827476.1"/>
    </source>
</evidence>
<feature type="transmembrane region" description="Helical" evidence="7">
    <location>
        <begin position="186"/>
        <end position="205"/>
    </location>
</feature>
<dbReference type="Gene3D" id="1.20.1540.10">
    <property type="entry name" value="Rhomboid-like"/>
    <property type="match status" value="1"/>
</dbReference>
<feature type="transmembrane region" description="Helical" evidence="7">
    <location>
        <begin position="156"/>
        <end position="174"/>
    </location>
</feature>
<evidence type="ECO:0000256" key="2">
    <source>
        <dbReference type="ARBA" id="ARBA00009045"/>
    </source>
</evidence>
<dbReference type="EMBL" id="MU006224">
    <property type="protein sequence ID" value="KAF2827476.1"/>
    <property type="molecule type" value="Genomic_DNA"/>
</dbReference>
<dbReference type="PANTHER" id="PTHR43731">
    <property type="entry name" value="RHOMBOID PROTEASE"/>
    <property type="match status" value="1"/>
</dbReference>
<dbReference type="InterPro" id="IPR050925">
    <property type="entry name" value="Rhomboid_protease_S54"/>
</dbReference>
<evidence type="ECO:0000259" key="8">
    <source>
        <dbReference type="Pfam" id="PF01694"/>
    </source>
</evidence>
<feature type="transmembrane region" description="Helical" evidence="7">
    <location>
        <begin position="212"/>
        <end position="232"/>
    </location>
</feature>
<dbReference type="InterPro" id="IPR022764">
    <property type="entry name" value="Peptidase_S54_rhomboid_dom"/>
</dbReference>
<evidence type="ECO:0000256" key="4">
    <source>
        <dbReference type="ARBA" id="ARBA00022801"/>
    </source>
</evidence>
<comment type="subcellular location">
    <subcellularLocation>
        <location evidence="1">Membrane</location>
        <topology evidence="1">Multi-pass membrane protein</topology>
    </subcellularLocation>
</comment>
<keyword evidence="6 7" id="KW-0472">Membrane</keyword>
<dbReference type="Pfam" id="PF01694">
    <property type="entry name" value="Rhomboid"/>
    <property type="match status" value="1"/>
</dbReference>